<protein>
    <submittedName>
        <fullName evidence="1">S-adenosyl-l-methionine dependent methyltransferase</fullName>
    </submittedName>
</protein>
<dbReference type="Gene3D" id="3.40.50.150">
    <property type="entry name" value="Vaccinia Virus protein VP39"/>
    <property type="match status" value="1"/>
</dbReference>
<dbReference type="InterPro" id="IPR050723">
    <property type="entry name" value="CFA/CMAS"/>
</dbReference>
<keyword evidence="1" id="KW-0808">Transferase</keyword>
<dbReference type="InterPro" id="IPR010775">
    <property type="entry name" value="DUF1365"/>
</dbReference>
<comment type="caution">
    <text evidence="1">The sequence shown here is derived from an EMBL/GenBank/DDBJ whole genome shotgun (WGS) entry which is preliminary data.</text>
</comment>
<dbReference type="Pfam" id="PF07103">
    <property type="entry name" value="DUF1365"/>
    <property type="match status" value="1"/>
</dbReference>
<sequence>MRSCIYEGYTEHQRVKPAEHRFRYNLYFYCFDLDELQELDRHLLLFAYNRFRPVSLHDKDYLDEEPGTIREKLLKRLDREVDVARIKRILLITSARYFNYIFNPVSFYYCLTQDNDLLAVVAEVNNTFNEKHLYVLKNPEVSARGYAAHYRTDKAFHVSPFNSTAGHYEFFFSEPGEEIDIRIVLHRDGGKIFEAQLWGKSQPLTSVNLAAIMLKHPLLPHLSVPRIFLEAGKLFFQKKLSYLDKPIPMSMMTIRKNPPGLLEKACSSIVVKLLEKISVGALTLRLPDGRIRTFGDNDSDLRATITVHDYGFFTKLVAGGDVGMGEAFVQGLWDTQDIPTLFRLLIKNRDVFKNGYPATAWLKRRKNDLLHLLRTNSLKGARRNIQSHYDLSNDLFGLFLDESMTYSNGVYCTDTDTLEEAQRRKLQMMVEKGRIQETDEVLEIGCGWGGFAIHAAIQTGCRVTGITISEAQHRFAQDRVEKAGLQDRIRILLQDYRKIKGRFDKIVSVEMLEAVGEKYLGIFFRHCDRLLKPGGLLVLQVITIPDQSYQAYRKETDWIQKHIFPGGLLPSVTALLNAATRNSTLVMENLEDIGRHYARTLKDWRERFTQRRDRLPTLGFDGTFERKWIYYLATCEAGFTEQALGDVQVVFRKPR</sequence>
<proteinExistence type="predicted"/>
<name>A0A0W8FPZ3_9ZZZZ</name>
<gene>
    <name evidence="1" type="ORF">ASZ90_007222</name>
</gene>
<dbReference type="GO" id="GO:0008168">
    <property type="term" value="F:methyltransferase activity"/>
    <property type="evidence" value="ECO:0007669"/>
    <property type="project" value="UniProtKB-KW"/>
</dbReference>
<dbReference type="InterPro" id="IPR029063">
    <property type="entry name" value="SAM-dependent_MTases_sf"/>
</dbReference>
<organism evidence="1">
    <name type="scientific">hydrocarbon metagenome</name>
    <dbReference type="NCBI Taxonomy" id="938273"/>
    <lineage>
        <taxon>unclassified sequences</taxon>
        <taxon>metagenomes</taxon>
        <taxon>ecological metagenomes</taxon>
    </lineage>
</organism>
<dbReference type="Pfam" id="PF02353">
    <property type="entry name" value="CMAS"/>
    <property type="match status" value="1"/>
</dbReference>
<dbReference type="GO" id="GO:0032259">
    <property type="term" value="P:methylation"/>
    <property type="evidence" value="ECO:0007669"/>
    <property type="project" value="UniProtKB-KW"/>
</dbReference>
<accession>A0A0W8FPZ3</accession>
<evidence type="ECO:0000313" key="1">
    <source>
        <dbReference type="EMBL" id="KUG23005.1"/>
    </source>
</evidence>
<dbReference type="EMBL" id="LNQE01000927">
    <property type="protein sequence ID" value="KUG23005.1"/>
    <property type="molecule type" value="Genomic_DNA"/>
</dbReference>
<dbReference type="SUPFAM" id="SSF53335">
    <property type="entry name" value="S-adenosyl-L-methionine-dependent methyltransferases"/>
    <property type="match status" value="1"/>
</dbReference>
<keyword evidence="1" id="KW-0489">Methyltransferase</keyword>
<dbReference type="CDD" id="cd02440">
    <property type="entry name" value="AdoMet_MTases"/>
    <property type="match status" value="1"/>
</dbReference>
<reference evidence="1" key="1">
    <citation type="journal article" date="2015" name="Proc. Natl. Acad. Sci. U.S.A.">
        <title>Networks of energetic and metabolic interactions define dynamics in microbial communities.</title>
        <authorList>
            <person name="Embree M."/>
            <person name="Liu J.K."/>
            <person name="Al-Bassam M.M."/>
            <person name="Zengler K."/>
        </authorList>
    </citation>
    <scope>NUCLEOTIDE SEQUENCE</scope>
</reference>
<dbReference type="PANTHER" id="PTHR43667:SF2">
    <property type="entry name" value="FATTY ACID C-METHYL TRANSFERASE"/>
    <property type="match status" value="1"/>
</dbReference>
<dbReference type="PANTHER" id="PTHR43667">
    <property type="entry name" value="CYCLOPROPANE-FATTY-ACYL-PHOSPHOLIPID SYNTHASE"/>
    <property type="match status" value="1"/>
</dbReference>
<dbReference type="AlphaFoldDB" id="A0A0W8FPZ3"/>